<dbReference type="PANTHER" id="PTHR43467">
    <property type="entry name" value="COBALT-PRECORRIN-2 C(20)-METHYLTRANSFERASE"/>
    <property type="match status" value="1"/>
</dbReference>
<feature type="domain" description="Tetrapyrrole methylase" evidence="8">
    <location>
        <begin position="6"/>
        <end position="209"/>
    </location>
</feature>
<keyword evidence="3" id="KW-0169">Cobalamin biosynthesis</keyword>
<dbReference type="Gene3D" id="3.40.1010.10">
    <property type="entry name" value="Cobalt-precorrin-4 Transmethylase, Domain 1"/>
    <property type="match status" value="1"/>
</dbReference>
<evidence type="ECO:0000256" key="1">
    <source>
        <dbReference type="ARBA" id="ARBA00004953"/>
    </source>
</evidence>
<evidence type="ECO:0000256" key="6">
    <source>
        <dbReference type="ARBA" id="ARBA00022691"/>
    </source>
</evidence>
<dbReference type="InterPro" id="IPR012382">
    <property type="entry name" value="CobI/CbiL"/>
</dbReference>
<evidence type="ECO:0000256" key="5">
    <source>
        <dbReference type="ARBA" id="ARBA00022679"/>
    </source>
</evidence>
<reference evidence="9" key="1">
    <citation type="submission" date="2019-11" db="EMBL/GenBank/DDBJ databases">
        <authorList>
            <person name="Feng L."/>
        </authorList>
    </citation>
    <scope>NUCLEOTIDE SEQUENCE</scope>
    <source>
        <strain evidence="9">AundefinedLFYP135</strain>
    </source>
</reference>
<dbReference type="GO" id="GO:0032259">
    <property type="term" value="P:methylation"/>
    <property type="evidence" value="ECO:0007669"/>
    <property type="project" value="UniProtKB-KW"/>
</dbReference>
<dbReference type="Gene3D" id="3.30.950.10">
    <property type="entry name" value="Methyltransferase, Cobalt-precorrin-4 Transmethylase, Domain 2"/>
    <property type="match status" value="1"/>
</dbReference>
<evidence type="ECO:0000313" key="9">
    <source>
        <dbReference type="EMBL" id="VYT15571.1"/>
    </source>
</evidence>
<dbReference type="PANTHER" id="PTHR43467:SF2">
    <property type="entry name" value="COBALT-PRECORRIN-2 C(20)-METHYLTRANSFERASE"/>
    <property type="match status" value="1"/>
</dbReference>
<proteinExistence type="inferred from homology"/>
<organism evidence="9">
    <name type="scientific">uncultured Anaerotruncus sp</name>
    <dbReference type="NCBI Taxonomy" id="905011"/>
    <lineage>
        <taxon>Bacteria</taxon>
        <taxon>Bacillati</taxon>
        <taxon>Bacillota</taxon>
        <taxon>Clostridia</taxon>
        <taxon>Eubacteriales</taxon>
        <taxon>Oscillospiraceae</taxon>
        <taxon>Anaerotruncus</taxon>
        <taxon>environmental samples</taxon>
    </lineage>
</organism>
<dbReference type="EC" id="2.1.1.151" evidence="9"/>
<keyword evidence="5 9" id="KW-0808">Transferase</keyword>
<dbReference type="SUPFAM" id="SSF53790">
    <property type="entry name" value="Tetrapyrrole methylase"/>
    <property type="match status" value="1"/>
</dbReference>
<dbReference type="NCBIfam" id="TIGR01467">
    <property type="entry name" value="cobI_cbiL"/>
    <property type="match status" value="1"/>
</dbReference>
<comment type="similarity">
    <text evidence="2 7">Belongs to the precorrin methyltransferase family.</text>
</comment>
<dbReference type="Pfam" id="PF00590">
    <property type="entry name" value="TP_methylase"/>
    <property type="match status" value="1"/>
</dbReference>
<evidence type="ECO:0000259" key="8">
    <source>
        <dbReference type="Pfam" id="PF00590"/>
    </source>
</evidence>
<comment type="pathway">
    <text evidence="1">Cofactor biosynthesis; adenosylcobalamin biosynthesis.</text>
</comment>
<evidence type="ECO:0000256" key="4">
    <source>
        <dbReference type="ARBA" id="ARBA00022603"/>
    </source>
</evidence>
<evidence type="ECO:0000256" key="2">
    <source>
        <dbReference type="ARBA" id="ARBA00005879"/>
    </source>
</evidence>
<dbReference type="GO" id="GO:0030788">
    <property type="term" value="F:precorrin-2 C20-methyltransferase activity"/>
    <property type="evidence" value="ECO:0007669"/>
    <property type="project" value="InterPro"/>
</dbReference>
<evidence type="ECO:0000256" key="3">
    <source>
        <dbReference type="ARBA" id="ARBA00022573"/>
    </source>
</evidence>
<dbReference type="InterPro" id="IPR000878">
    <property type="entry name" value="4pyrrol_Mease"/>
</dbReference>
<dbReference type="EMBL" id="CACRSL010000003">
    <property type="protein sequence ID" value="VYT15571.1"/>
    <property type="molecule type" value="Genomic_DNA"/>
</dbReference>
<dbReference type="CDD" id="cd11645">
    <property type="entry name" value="Precorrin_2_C20_MT"/>
    <property type="match status" value="1"/>
</dbReference>
<keyword evidence="4 9" id="KW-0489">Methyltransferase</keyword>
<dbReference type="GO" id="GO:0009236">
    <property type="term" value="P:cobalamin biosynthetic process"/>
    <property type="evidence" value="ECO:0007669"/>
    <property type="project" value="UniProtKB-UniRule"/>
</dbReference>
<dbReference type="PIRSF" id="PIRSF036427">
    <property type="entry name" value="Precrrn-2_mtase"/>
    <property type="match status" value="1"/>
</dbReference>
<keyword evidence="6" id="KW-0949">S-adenosyl-L-methionine</keyword>
<dbReference type="GO" id="GO:0043781">
    <property type="term" value="F:cobalt-factor II C20-methyltransferase activity"/>
    <property type="evidence" value="ECO:0007669"/>
    <property type="project" value="UniProtKB-EC"/>
</dbReference>
<protein>
    <submittedName>
        <fullName evidence="9">Cobalt-precorrin-2 C(20)-methyltransferase</fullName>
        <ecNumber evidence="9">2.1.1.151</ecNumber>
    </submittedName>
</protein>
<evidence type="ECO:0000256" key="7">
    <source>
        <dbReference type="PIRNR" id="PIRNR036427"/>
    </source>
</evidence>
<dbReference type="InterPro" id="IPR014777">
    <property type="entry name" value="4pyrrole_Mease_sub1"/>
</dbReference>
<dbReference type="InterPro" id="IPR006364">
    <property type="entry name" value="CobI/CbiL/CobIJ_dom"/>
</dbReference>
<dbReference type="InterPro" id="IPR014776">
    <property type="entry name" value="4pyrrole_Mease_sub2"/>
</dbReference>
<gene>
    <name evidence="9" type="primary">cbiL</name>
    <name evidence="9" type="ORF">AULFYP135_01868</name>
</gene>
<name>A0A6N2UGN7_9FIRM</name>
<sequence>MNKGVFWGVSVGPGDPELLTLAAQKAILRCPVLAVPRTKGEHMLALSIAQGAADLSDKEILPLDFLMTTDPKALTENHRHLAGLVAQKLDQGLDVAMLNLGDASIYATFSYLMELLAGDYAVKVIPGVPSFCAAAAAARFPLTTMNQPLHILPAGKEGMEEQLTQPGRFVLMKSGRQLPRVQEALRQAGLYEKSVLVADCGLPGQAIYENLDDIRENPGYFTTILVKE</sequence>
<dbReference type="UniPathway" id="UPA00148"/>
<dbReference type="AlphaFoldDB" id="A0A6N2UGN7"/>
<dbReference type="InterPro" id="IPR035996">
    <property type="entry name" value="4pyrrol_Methylase_sf"/>
</dbReference>
<accession>A0A6N2UGN7</accession>